<gene>
    <name evidence="2" type="ORF">AURMO_01737</name>
</gene>
<protein>
    <recommendedName>
        <fullName evidence="4">Phage holin family protein</fullName>
    </recommendedName>
</protein>
<organism evidence="2 3">
    <name type="scientific">Aurantimicrobium photophilum</name>
    <dbReference type="NCBI Taxonomy" id="1987356"/>
    <lineage>
        <taxon>Bacteria</taxon>
        <taxon>Bacillati</taxon>
        <taxon>Actinomycetota</taxon>
        <taxon>Actinomycetes</taxon>
        <taxon>Micrococcales</taxon>
        <taxon>Microbacteriaceae</taxon>
        <taxon>Aurantimicrobium</taxon>
    </lineage>
</organism>
<feature type="transmembrane region" description="Helical" evidence="1">
    <location>
        <begin position="89"/>
        <end position="112"/>
    </location>
</feature>
<dbReference type="AlphaFoldDB" id="A0A2Z3S011"/>
<proteinExistence type="predicted"/>
<dbReference type="Pfam" id="PF07332">
    <property type="entry name" value="Phage_holin_3_6"/>
    <property type="match status" value="1"/>
</dbReference>
<dbReference type="EMBL" id="CP023994">
    <property type="protein sequence ID" value="AWR22319.1"/>
    <property type="molecule type" value="Genomic_DNA"/>
</dbReference>
<name>A0A2Z3S011_9MICO</name>
<evidence type="ECO:0000256" key="1">
    <source>
        <dbReference type="SAM" id="Phobius"/>
    </source>
</evidence>
<keyword evidence="1" id="KW-1133">Transmembrane helix</keyword>
<keyword evidence="1" id="KW-0472">Membrane</keyword>
<dbReference type="InterPro" id="IPR009937">
    <property type="entry name" value="Phage_holin_3_6"/>
</dbReference>
<dbReference type="KEGG" id="aum:AURMO_01737"/>
<dbReference type="Proteomes" id="UP000246894">
    <property type="component" value="Chromosome"/>
</dbReference>
<keyword evidence="3" id="KW-1185">Reference proteome</keyword>
<feature type="transmembrane region" description="Helical" evidence="1">
    <location>
        <begin position="53"/>
        <end position="83"/>
    </location>
</feature>
<evidence type="ECO:0000313" key="2">
    <source>
        <dbReference type="EMBL" id="AWR22319.1"/>
    </source>
</evidence>
<evidence type="ECO:0008006" key="4">
    <source>
        <dbReference type="Google" id="ProtNLM"/>
    </source>
</evidence>
<keyword evidence="1" id="KW-0812">Transmembrane</keyword>
<evidence type="ECO:0000313" key="3">
    <source>
        <dbReference type="Proteomes" id="UP000246894"/>
    </source>
</evidence>
<accession>A0A2Z3S011</accession>
<dbReference type="RefSeq" id="WP_110234762.1">
    <property type="nucleotide sequence ID" value="NZ_CP023994.1"/>
</dbReference>
<reference evidence="2 3" key="1">
    <citation type="submission" date="2017-10" db="EMBL/GenBank/DDBJ databases">
        <title>Genome of an Actinobacterium that displays light-enhanced growth.</title>
        <authorList>
            <person name="Maresca J.A."/>
            <person name="Hempel P."/>
            <person name="Shevchenko O."/>
            <person name="Miller K.J."/>
            <person name="Hahn M.W."/>
        </authorList>
    </citation>
    <scope>NUCLEOTIDE SEQUENCE [LARGE SCALE GENOMIC DNA]</scope>
    <source>
        <strain evidence="2 3">MWH-Mo1</strain>
    </source>
</reference>
<sequence>MATASSSPDKESTQKEERSLFTLLRDLPGILMDLVRAEFEQLKREMARKLKSLGIGAILVVIALVLLSFLTFTLLLAGIFALALVMPPWAAALTVSGILLLVILGLIGAAAVQFKKGSPPLPTETFDSVVKDSHAFKGDGDYGI</sequence>
<dbReference type="OrthoDB" id="5122083at2"/>